<reference evidence="4 5" key="1">
    <citation type="submission" date="2021-03" db="EMBL/GenBank/DDBJ databases">
        <title>Sequencing the genomes of 1000 actinobacteria strains.</title>
        <authorList>
            <person name="Klenk H.-P."/>
        </authorList>
    </citation>
    <scope>NUCLEOTIDE SEQUENCE [LARGE SCALE GENOMIC DNA]</scope>
    <source>
        <strain evidence="4 5">DSM 46670</strain>
    </source>
</reference>
<feature type="domain" description="HTH luxR-type" evidence="3">
    <location>
        <begin position="851"/>
        <end position="916"/>
    </location>
</feature>
<dbReference type="PROSITE" id="PS50043">
    <property type="entry name" value="HTH_LUXR_2"/>
    <property type="match status" value="1"/>
</dbReference>
<evidence type="ECO:0000256" key="1">
    <source>
        <dbReference type="ARBA" id="ARBA00022741"/>
    </source>
</evidence>
<dbReference type="Pfam" id="PF00196">
    <property type="entry name" value="GerE"/>
    <property type="match status" value="1"/>
</dbReference>
<dbReference type="InterPro" id="IPR016032">
    <property type="entry name" value="Sig_transdc_resp-reg_C-effctor"/>
</dbReference>
<dbReference type="InterPro" id="IPR011990">
    <property type="entry name" value="TPR-like_helical_dom_sf"/>
</dbReference>
<keyword evidence="4" id="KW-0238">DNA-binding</keyword>
<name>A0ABS4TT52_9PSEU</name>
<evidence type="ECO:0000259" key="3">
    <source>
        <dbReference type="PROSITE" id="PS50043"/>
    </source>
</evidence>
<dbReference type="SUPFAM" id="SSF46894">
    <property type="entry name" value="C-terminal effector domain of the bipartite response regulators"/>
    <property type="match status" value="1"/>
</dbReference>
<organism evidence="4 5">
    <name type="scientific">Kibdelosporangium banguiense</name>
    <dbReference type="NCBI Taxonomy" id="1365924"/>
    <lineage>
        <taxon>Bacteria</taxon>
        <taxon>Bacillati</taxon>
        <taxon>Actinomycetota</taxon>
        <taxon>Actinomycetes</taxon>
        <taxon>Pseudonocardiales</taxon>
        <taxon>Pseudonocardiaceae</taxon>
        <taxon>Kibdelosporangium</taxon>
    </lineage>
</organism>
<gene>
    <name evidence="4" type="ORF">JOF56_007559</name>
</gene>
<dbReference type="InterPro" id="IPR027417">
    <property type="entry name" value="P-loop_NTPase"/>
</dbReference>
<dbReference type="SUPFAM" id="SSF52540">
    <property type="entry name" value="P-loop containing nucleoside triphosphate hydrolases"/>
    <property type="match status" value="1"/>
</dbReference>
<dbReference type="SMART" id="SM00421">
    <property type="entry name" value="HTH_LUXR"/>
    <property type="match status" value="1"/>
</dbReference>
<protein>
    <submittedName>
        <fullName evidence="4">DNA-binding CsgD family transcriptional regulator</fullName>
    </submittedName>
</protein>
<dbReference type="PANTHER" id="PTHR16305:SF35">
    <property type="entry name" value="TRANSCRIPTIONAL ACTIVATOR DOMAIN"/>
    <property type="match status" value="1"/>
</dbReference>
<dbReference type="Gene3D" id="1.25.40.10">
    <property type="entry name" value="Tetratricopeptide repeat domain"/>
    <property type="match status" value="1"/>
</dbReference>
<dbReference type="InterPro" id="IPR036388">
    <property type="entry name" value="WH-like_DNA-bd_sf"/>
</dbReference>
<proteinExistence type="predicted"/>
<accession>A0ABS4TT52</accession>
<dbReference type="Proteomes" id="UP001519332">
    <property type="component" value="Unassembled WGS sequence"/>
</dbReference>
<keyword evidence="5" id="KW-1185">Reference proteome</keyword>
<dbReference type="GO" id="GO:0003677">
    <property type="term" value="F:DNA binding"/>
    <property type="evidence" value="ECO:0007669"/>
    <property type="project" value="UniProtKB-KW"/>
</dbReference>
<dbReference type="InterPro" id="IPR000792">
    <property type="entry name" value="Tscrpt_reg_LuxR_C"/>
</dbReference>
<dbReference type="RefSeq" id="WP_307855432.1">
    <property type="nucleotide sequence ID" value="NZ_JAGINW010000001.1"/>
</dbReference>
<dbReference type="PRINTS" id="PR00038">
    <property type="entry name" value="HTHLUXR"/>
</dbReference>
<evidence type="ECO:0000313" key="4">
    <source>
        <dbReference type="EMBL" id="MBP2327174.1"/>
    </source>
</evidence>
<evidence type="ECO:0000256" key="2">
    <source>
        <dbReference type="ARBA" id="ARBA00022840"/>
    </source>
</evidence>
<comment type="caution">
    <text evidence="4">The sequence shown here is derived from an EMBL/GenBank/DDBJ whole genome shotgun (WGS) entry which is preliminary data.</text>
</comment>
<dbReference type="Pfam" id="PF13191">
    <property type="entry name" value="AAA_16"/>
    <property type="match status" value="1"/>
</dbReference>
<dbReference type="SUPFAM" id="SSF48452">
    <property type="entry name" value="TPR-like"/>
    <property type="match status" value="1"/>
</dbReference>
<keyword evidence="1" id="KW-0547">Nucleotide-binding</keyword>
<sequence>MRLHGRRAERERLDHLVTTVRGGLSGVLVLQGDAGIGKTALLNHATTRAEGLRVIRVAGVEAEIGFPFAALHRLLIPLLTVPRGLPTAQDRALRVACGQLDGPPADRFLVGLATLTLLAEVAAGEPMLCCVDDAQWLDDESLGVLAFVGRRLHAEGIGLLFATRGTIDALAGLTVLEMAGLSEPDGVELLKAVVPGPLDSLVAARIAVATGGNPLALTDLGQELSTGHLTGGLSLPDPLPIGSQLEEHYVRQVRALPQATQTWLLLAAAEPGGDIGYITNAAARLDIGLDASGPAEAERLLALGITAEFRHPLVRSAVYGGATSVQRQRAHTALAEGTTRSADADRRAWHLAAACVGTDEAVAAELEQAADRASARGGYAARASFLTRAAELTSEGQHRADRMLGAAEAALMAGAPLQALKLLDGVGIDLVGDIGRGRALLVRASTLVVLGGEGAYAGGAALCLDAASAFGERTPDLAHEALLEAIEHTVRGGHLIRDTTVAQIAHAAEEFGARTGGATVRDLLLRAFTVLITDGCASAVPHIRRTADALLDPATPEEHVLRRHLAGTTLSIMLWEPELHRAVWRRAAEVARKNGALWTLVTALYCSATVETYLGELAAAEDLLDQCNQVRAAIGATDELWTIHRLPELLAWRADGSDATTDAILHESLEAAGWIGSGSVQSIVRIGLVVLYLGRGDYAHARTVAHEVAESDVVGVHSRVLPDLVEAAVRSGDRVLATSTLTRLTPRATAAGTGWALGVLARSRALLAPASTAEPLYREAVTLLSGTGAHADLARAHLLYGEWLRRQKRRRDAREQLRTALKIFEQMGAPGFAARAAKELAATGEKARRRTSATANDLTTQELAIARLAATGATNAEIAEQLFISAATVDYHLRKVFRKLGVTSRRQLARTPPLPDTLD</sequence>
<evidence type="ECO:0000313" key="5">
    <source>
        <dbReference type="Proteomes" id="UP001519332"/>
    </source>
</evidence>
<keyword evidence="2" id="KW-0067">ATP-binding</keyword>
<dbReference type="EMBL" id="JAGINW010000001">
    <property type="protein sequence ID" value="MBP2327174.1"/>
    <property type="molecule type" value="Genomic_DNA"/>
</dbReference>
<dbReference type="PANTHER" id="PTHR16305">
    <property type="entry name" value="TESTICULAR SOLUBLE ADENYLYL CYCLASE"/>
    <property type="match status" value="1"/>
</dbReference>
<dbReference type="CDD" id="cd06170">
    <property type="entry name" value="LuxR_C_like"/>
    <property type="match status" value="1"/>
</dbReference>
<dbReference type="InterPro" id="IPR041664">
    <property type="entry name" value="AAA_16"/>
</dbReference>
<dbReference type="Gene3D" id="1.10.10.10">
    <property type="entry name" value="Winged helix-like DNA-binding domain superfamily/Winged helix DNA-binding domain"/>
    <property type="match status" value="1"/>
</dbReference>